<dbReference type="InterPro" id="IPR053737">
    <property type="entry name" value="Type_II_TA_Toxin"/>
</dbReference>
<dbReference type="GO" id="GO:0016301">
    <property type="term" value="F:kinase activity"/>
    <property type="evidence" value="ECO:0007669"/>
    <property type="project" value="InterPro"/>
</dbReference>
<dbReference type="PANTHER" id="PTHR39426">
    <property type="entry name" value="HOMOLOGY TO DEATH-ON-CURING PROTEIN OF PHAGE P1"/>
    <property type="match status" value="1"/>
</dbReference>
<feature type="domain" description="Fido" evidence="1">
    <location>
        <begin position="8"/>
        <end position="127"/>
    </location>
</feature>
<dbReference type="SUPFAM" id="SSF140931">
    <property type="entry name" value="Fic-like"/>
    <property type="match status" value="1"/>
</dbReference>
<evidence type="ECO:0000313" key="2">
    <source>
        <dbReference type="EMBL" id="MDG3495129.1"/>
    </source>
</evidence>
<dbReference type="Pfam" id="PF02661">
    <property type="entry name" value="Fic"/>
    <property type="match status" value="1"/>
</dbReference>
<comment type="caution">
    <text evidence="2">The sequence shown here is derived from an EMBL/GenBank/DDBJ whole genome shotgun (WGS) entry which is preliminary data.</text>
</comment>
<dbReference type="InterPro" id="IPR006440">
    <property type="entry name" value="Doc"/>
</dbReference>
<accession>A0A9X4MF88</accession>
<dbReference type="RefSeq" id="WP_009627241.1">
    <property type="nucleotide sequence ID" value="NZ_VBTY01000083.1"/>
</dbReference>
<dbReference type="PANTHER" id="PTHR39426:SF1">
    <property type="entry name" value="HOMOLOGY TO DEATH-ON-CURING PROTEIN OF PHAGE P1"/>
    <property type="match status" value="1"/>
</dbReference>
<sequence>MSKQFFYFNIHYAIDLHDWIISNSGGLAGINNLGLLESPLEHIQNDLYYPEFEDKLTHLVFSIIKSHAFVDGNKRSSIELGCYFLKINGYDYIVKKFVLEMENIAVWVAEGKINKDLLKEIIKSLIYEDDYSESLKLEILIAISKEL</sequence>
<name>A0A9X4MF88_9CYAN</name>
<dbReference type="Gene3D" id="1.20.120.1870">
    <property type="entry name" value="Fic/DOC protein, Fido domain"/>
    <property type="match status" value="1"/>
</dbReference>
<dbReference type="AlphaFoldDB" id="A0A9X4MF88"/>
<reference evidence="2" key="1">
    <citation type="submission" date="2019-05" db="EMBL/GenBank/DDBJ databases">
        <title>Whole genome sequencing of Pseudanabaena catenata USMAC16.</title>
        <authorList>
            <person name="Khan Z."/>
            <person name="Omar W.M."/>
            <person name="Convey P."/>
            <person name="Merican F."/>
            <person name="Najimudin N."/>
        </authorList>
    </citation>
    <scope>NUCLEOTIDE SEQUENCE</scope>
    <source>
        <strain evidence="2">USMAC16</strain>
    </source>
</reference>
<evidence type="ECO:0000313" key="3">
    <source>
        <dbReference type="Proteomes" id="UP001152872"/>
    </source>
</evidence>
<dbReference type="Proteomes" id="UP001152872">
    <property type="component" value="Unassembled WGS sequence"/>
</dbReference>
<gene>
    <name evidence="2" type="ORF">FEV09_11220</name>
</gene>
<dbReference type="InterPro" id="IPR036597">
    <property type="entry name" value="Fido-like_dom_sf"/>
</dbReference>
<organism evidence="2 3">
    <name type="scientific">Pseudanabaena catenata USMAC16</name>
    <dbReference type="NCBI Taxonomy" id="1855837"/>
    <lineage>
        <taxon>Bacteria</taxon>
        <taxon>Bacillati</taxon>
        <taxon>Cyanobacteriota</taxon>
        <taxon>Cyanophyceae</taxon>
        <taxon>Pseudanabaenales</taxon>
        <taxon>Pseudanabaenaceae</taxon>
        <taxon>Pseudanabaena</taxon>
    </lineage>
</organism>
<evidence type="ECO:0000259" key="1">
    <source>
        <dbReference type="PROSITE" id="PS51459"/>
    </source>
</evidence>
<proteinExistence type="predicted"/>
<keyword evidence="3" id="KW-1185">Reference proteome</keyword>
<protein>
    <submittedName>
        <fullName evidence="2">Type II toxin-antitoxin system death-on-curing family toxin</fullName>
    </submittedName>
</protein>
<dbReference type="EMBL" id="VBTY01000083">
    <property type="protein sequence ID" value="MDG3495129.1"/>
    <property type="molecule type" value="Genomic_DNA"/>
</dbReference>
<dbReference type="PROSITE" id="PS51459">
    <property type="entry name" value="FIDO"/>
    <property type="match status" value="1"/>
</dbReference>
<dbReference type="NCBIfam" id="TIGR01550">
    <property type="entry name" value="DOC_P1"/>
    <property type="match status" value="1"/>
</dbReference>
<dbReference type="InterPro" id="IPR003812">
    <property type="entry name" value="Fido"/>
</dbReference>